<dbReference type="AlphaFoldDB" id="A0A1Q4VAB3"/>
<dbReference type="EMBL" id="LFBV01000002">
    <property type="protein sequence ID" value="OKH94798.1"/>
    <property type="molecule type" value="Genomic_DNA"/>
</dbReference>
<sequence>MKEGGGGTSEHGTFVFITVKARPTTGAAAAVPAPITGKGWEWVAPDGEAIGWNSGDSITVQTERFDGGGDIQPGSFQWQSTVFDLTAAQAKGGTLQYVDGDGAAYRWKIPATDAGPQIAEVKQQLLAD</sequence>
<evidence type="ECO:0000313" key="1">
    <source>
        <dbReference type="EMBL" id="OKH94798.1"/>
    </source>
</evidence>
<organism evidence="1 2">
    <name type="scientific">Streptomyces uncialis</name>
    <dbReference type="NCBI Taxonomy" id="1048205"/>
    <lineage>
        <taxon>Bacteria</taxon>
        <taxon>Bacillati</taxon>
        <taxon>Actinomycetota</taxon>
        <taxon>Actinomycetes</taxon>
        <taxon>Kitasatosporales</taxon>
        <taxon>Streptomycetaceae</taxon>
        <taxon>Streptomyces</taxon>
    </lineage>
</organism>
<dbReference type="Proteomes" id="UP000186455">
    <property type="component" value="Unassembled WGS sequence"/>
</dbReference>
<reference evidence="1 2" key="1">
    <citation type="submission" date="2015-06" db="EMBL/GenBank/DDBJ databases">
        <title>Cloning and characterization of the uncialamcin biosynthetic gene cluster.</title>
        <authorList>
            <person name="Yan X."/>
            <person name="Huang T."/>
            <person name="Ge H."/>
            <person name="Shen B."/>
        </authorList>
    </citation>
    <scope>NUCLEOTIDE SEQUENCE [LARGE SCALE GENOMIC DNA]</scope>
    <source>
        <strain evidence="1 2">DCA2648</strain>
    </source>
</reference>
<keyword evidence="2" id="KW-1185">Reference proteome</keyword>
<name>A0A1Q4VAB3_9ACTN</name>
<proteinExistence type="predicted"/>
<evidence type="ECO:0000313" key="2">
    <source>
        <dbReference type="Proteomes" id="UP000186455"/>
    </source>
</evidence>
<comment type="caution">
    <text evidence="1">The sequence shown here is derived from an EMBL/GenBank/DDBJ whole genome shotgun (WGS) entry which is preliminary data.</text>
</comment>
<gene>
    <name evidence="1" type="ORF">AB852_11480</name>
</gene>
<accession>A0A1Q4VAB3</accession>
<protein>
    <submittedName>
        <fullName evidence="1">Uncharacterized protein</fullName>
    </submittedName>
</protein>
<dbReference type="STRING" id="1048205.AB852_11480"/>